<dbReference type="PIRSF" id="PIRSF015582">
    <property type="entry name" value="Cit_lyase_B"/>
    <property type="match status" value="1"/>
</dbReference>
<dbReference type="EMBL" id="JAPMIV010000022">
    <property type="protein sequence ID" value="MDV6375270.1"/>
    <property type="molecule type" value="Genomic_DNA"/>
</dbReference>
<accession>A0ABU4DS58</accession>
<gene>
    <name evidence="2" type="ORF">ORD21_11790</name>
</gene>
<dbReference type="InterPro" id="IPR039480">
    <property type="entry name" value="C-C_Bond_Lyase-like"/>
</dbReference>
<dbReference type="PANTHER" id="PTHR11105">
    <property type="entry name" value="CITRATE LYASE SUBUNIT BETA-RELATED"/>
    <property type="match status" value="1"/>
</dbReference>
<sequence>MTNAVIPALPLNPWRLGASLYTPATRPDLLALGAGHYPSLTSLIYCTEDAVLEADLPRALTNLARVLPLLPPPETGPLRLIRARNPAVLAQLLTLDLHGVSGFVLPKIHAGNLSAYLRVLDASAWPRMPVLLTLETPEALSEAHMATLRDLILDGGHGTRVAALRIGGNDLMHALGVRRKPGRTLYEGPLERVISMLLGVFKPHGFALSSPVYEVFRDLPTLARELEQDLDYGLCGKTIIHPAQLDTVLAAYRVAETDLEEARAILAPDAPAVFQMHGRMCEPATHTRWAGDILSRAELYGVLETQQHEALHF</sequence>
<organism evidence="2 3">
    <name type="scientific">Deinococcus arenicola</name>
    <dbReference type="NCBI Taxonomy" id="2994950"/>
    <lineage>
        <taxon>Bacteria</taxon>
        <taxon>Thermotogati</taxon>
        <taxon>Deinococcota</taxon>
        <taxon>Deinococci</taxon>
        <taxon>Deinococcales</taxon>
        <taxon>Deinococcaceae</taxon>
        <taxon>Deinococcus</taxon>
    </lineage>
</organism>
<proteinExistence type="predicted"/>
<evidence type="ECO:0000313" key="3">
    <source>
        <dbReference type="Proteomes" id="UP001276150"/>
    </source>
</evidence>
<dbReference type="Proteomes" id="UP001276150">
    <property type="component" value="Unassembled WGS sequence"/>
</dbReference>
<protein>
    <submittedName>
        <fullName evidence="2">HpcH/HpaI aldolase/citrate lyase family protein</fullName>
    </submittedName>
</protein>
<evidence type="ECO:0000313" key="2">
    <source>
        <dbReference type="EMBL" id="MDV6375270.1"/>
    </source>
</evidence>
<dbReference type="SUPFAM" id="SSF51621">
    <property type="entry name" value="Phosphoenolpyruvate/pyruvate domain"/>
    <property type="match status" value="1"/>
</dbReference>
<dbReference type="GO" id="GO:0016829">
    <property type="term" value="F:lyase activity"/>
    <property type="evidence" value="ECO:0007669"/>
    <property type="project" value="UniProtKB-KW"/>
</dbReference>
<dbReference type="InterPro" id="IPR040186">
    <property type="entry name" value="Citramalyl-CoA_lyase"/>
</dbReference>
<name>A0ABU4DS58_9DEIO</name>
<reference evidence="2 3" key="1">
    <citation type="submission" date="2022-11" db="EMBL/GenBank/DDBJ databases">
        <title>Deinococcus ZS9-10, Low Temperature and Draught-tolerating, UV-resistant Bacteria from Continental Antarctica.</title>
        <authorList>
            <person name="Cheng L."/>
        </authorList>
    </citation>
    <scope>NUCLEOTIDE SEQUENCE [LARGE SCALE GENOMIC DNA]</scope>
    <source>
        <strain evidence="2 3">ZS9-10</strain>
    </source>
</reference>
<keyword evidence="1" id="KW-0460">Magnesium</keyword>
<keyword evidence="2" id="KW-0456">Lyase</keyword>
<dbReference type="InterPro" id="IPR040442">
    <property type="entry name" value="Pyrv_kinase-like_dom_sf"/>
</dbReference>
<dbReference type="Pfam" id="PF15617">
    <property type="entry name" value="C-C_Bond_Lyase"/>
    <property type="match status" value="1"/>
</dbReference>
<keyword evidence="3" id="KW-1185">Reference proteome</keyword>
<dbReference type="RefSeq" id="WP_317640604.1">
    <property type="nucleotide sequence ID" value="NZ_JAPMIV010000022.1"/>
</dbReference>
<dbReference type="InterPro" id="IPR011206">
    <property type="entry name" value="Citrate_lyase_beta/mcl1/mcl2"/>
</dbReference>
<dbReference type="PANTHER" id="PTHR11105:SF0">
    <property type="entry name" value="CITRAMALYL-COA LYASE, MITOCHONDRIAL"/>
    <property type="match status" value="1"/>
</dbReference>
<comment type="caution">
    <text evidence="2">The sequence shown here is derived from an EMBL/GenBank/DDBJ whole genome shotgun (WGS) entry which is preliminary data.</text>
</comment>
<evidence type="ECO:0000256" key="1">
    <source>
        <dbReference type="ARBA" id="ARBA00022842"/>
    </source>
</evidence>
<dbReference type="InterPro" id="IPR015813">
    <property type="entry name" value="Pyrv/PenolPyrv_kinase-like_dom"/>
</dbReference>
<dbReference type="Gene3D" id="3.20.20.60">
    <property type="entry name" value="Phosphoenolpyruvate-binding domains"/>
    <property type="match status" value="1"/>
</dbReference>